<accession>A0A9P0E5Z8</accession>
<dbReference type="EMBL" id="OV725077">
    <property type="protein sequence ID" value="CAH1390503.1"/>
    <property type="molecule type" value="Genomic_DNA"/>
</dbReference>
<proteinExistence type="predicted"/>
<gene>
    <name evidence="1" type="ORF">NEZAVI_LOCUS1701</name>
</gene>
<sequence length="95" mass="10738">MPYLSIVHVSELKLEGYGLNHRTPWVRGIAQLGTGPVITTNYLDYTFELIPLQYLVLNNWSPAVSVDITSGYSQLWVAEFRSVDDFTLCDSPCQL</sequence>
<reference evidence="1" key="1">
    <citation type="submission" date="2022-01" db="EMBL/GenBank/DDBJ databases">
        <authorList>
            <person name="King R."/>
        </authorList>
    </citation>
    <scope>NUCLEOTIDE SEQUENCE</scope>
</reference>
<protein>
    <submittedName>
        <fullName evidence="1">Uncharacterized protein</fullName>
    </submittedName>
</protein>
<evidence type="ECO:0000313" key="2">
    <source>
        <dbReference type="Proteomes" id="UP001152798"/>
    </source>
</evidence>
<dbReference type="AlphaFoldDB" id="A0A9P0E5Z8"/>
<keyword evidence="2" id="KW-1185">Reference proteome</keyword>
<dbReference type="Proteomes" id="UP001152798">
    <property type="component" value="Chromosome 1"/>
</dbReference>
<organism evidence="1 2">
    <name type="scientific">Nezara viridula</name>
    <name type="common">Southern green stink bug</name>
    <name type="synonym">Cimex viridulus</name>
    <dbReference type="NCBI Taxonomy" id="85310"/>
    <lineage>
        <taxon>Eukaryota</taxon>
        <taxon>Metazoa</taxon>
        <taxon>Ecdysozoa</taxon>
        <taxon>Arthropoda</taxon>
        <taxon>Hexapoda</taxon>
        <taxon>Insecta</taxon>
        <taxon>Pterygota</taxon>
        <taxon>Neoptera</taxon>
        <taxon>Paraneoptera</taxon>
        <taxon>Hemiptera</taxon>
        <taxon>Heteroptera</taxon>
        <taxon>Panheteroptera</taxon>
        <taxon>Pentatomomorpha</taxon>
        <taxon>Pentatomoidea</taxon>
        <taxon>Pentatomidae</taxon>
        <taxon>Pentatominae</taxon>
        <taxon>Nezara</taxon>
    </lineage>
</organism>
<name>A0A9P0E5Z8_NEZVI</name>
<evidence type="ECO:0000313" key="1">
    <source>
        <dbReference type="EMBL" id="CAH1390503.1"/>
    </source>
</evidence>